<dbReference type="GO" id="GO:0005737">
    <property type="term" value="C:cytoplasm"/>
    <property type="evidence" value="ECO:0007669"/>
    <property type="project" value="UniProtKB-SubCell"/>
</dbReference>
<dbReference type="InterPro" id="IPR022687">
    <property type="entry name" value="HTH_DTXR"/>
</dbReference>
<dbReference type="InterPro" id="IPR007167">
    <property type="entry name" value="Fe-transptr_FeoA-like"/>
</dbReference>
<evidence type="ECO:0000256" key="4">
    <source>
        <dbReference type="ARBA" id="ARBA00022490"/>
    </source>
</evidence>
<dbReference type="PANTHER" id="PTHR33238">
    <property type="entry name" value="IRON (METAL) DEPENDENT REPRESSOR, DTXR FAMILY"/>
    <property type="match status" value="1"/>
</dbReference>
<dbReference type="Pfam" id="PF01325">
    <property type="entry name" value="Fe_dep_repress"/>
    <property type="match status" value="1"/>
</dbReference>
<dbReference type="InterPro" id="IPR038157">
    <property type="entry name" value="FeoA_core_dom"/>
</dbReference>
<keyword evidence="9" id="KW-0804">Transcription</keyword>
<evidence type="ECO:0000256" key="11">
    <source>
        <dbReference type="ARBA" id="ARBA00032593"/>
    </source>
</evidence>
<evidence type="ECO:0000256" key="1">
    <source>
        <dbReference type="ARBA" id="ARBA00004496"/>
    </source>
</evidence>
<evidence type="ECO:0000256" key="10">
    <source>
        <dbReference type="ARBA" id="ARBA00023211"/>
    </source>
</evidence>
<evidence type="ECO:0000256" key="7">
    <source>
        <dbReference type="ARBA" id="ARBA00023125"/>
    </source>
</evidence>
<proteinExistence type="inferred from homology"/>
<keyword evidence="4" id="KW-0963">Cytoplasm</keyword>
<evidence type="ECO:0000256" key="3">
    <source>
        <dbReference type="ARBA" id="ARBA00011738"/>
    </source>
</evidence>
<evidence type="ECO:0000313" key="14">
    <source>
        <dbReference type="Proteomes" id="UP000235598"/>
    </source>
</evidence>
<dbReference type="SUPFAM" id="SSF46785">
    <property type="entry name" value="Winged helix' DNA-binding domain"/>
    <property type="match status" value="1"/>
</dbReference>
<reference evidence="13 14" key="1">
    <citation type="submission" date="2017-09" db="EMBL/GenBank/DDBJ databases">
        <title>Bacterial strain isolated from the female urinary microbiota.</title>
        <authorList>
            <person name="Thomas-White K."/>
            <person name="Kumar N."/>
            <person name="Forster S."/>
            <person name="Putonti C."/>
            <person name="Lawley T."/>
            <person name="Wolfe A.J."/>
        </authorList>
    </citation>
    <scope>NUCLEOTIDE SEQUENCE [LARGE SCALE GENOMIC DNA]</scope>
    <source>
        <strain evidence="13 14">UMB1301</strain>
    </source>
</reference>
<dbReference type="PANTHER" id="PTHR33238:SF11">
    <property type="entry name" value="TRANSCRIPTIONAL REGULATOR MNTR"/>
    <property type="match status" value="1"/>
</dbReference>
<evidence type="ECO:0000256" key="5">
    <source>
        <dbReference type="ARBA" id="ARBA00022491"/>
    </source>
</evidence>
<dbReference type="Pfam" id="PF02742">
    <property type="entry name" value="Fe_dep_repr_C"/>
    <property type="match status" value="1"/>
</dbReference>
<evidence type="ECO:0000256" key="9">
    <source>
        <dbReference type="ARBA" id="ARBA00023163"/>
    </source>
</evidence>
<dbReference type="InterPro" id="IPR036390">
    <property type="entry name" value="WH_DNA-bd_sf"/>
</dbReference>
<comment type="subcellular location">
    <subcellularLocation>
        <location evidence="1">Cytoplasm</location>
    </subcellularLocation>
</comment>
<gene>
    <name evidence="13" type="ORF">CJ199_10385</name>
</gene>
<sequence>MSVSELSTSAQNYLKVIWGLTEWSSEPVTPTRISERIGLKLSSVSDAVRRLASQGLLTHAPYGSVELTESGRKYALAMIRRHRLIETFLVETLGYTWDQVHDEAESLEHAVSDFLIDRIDALLDHPTRDPHGDPIPSKEGKLDVPDAQTLSEVGPGKEVIVERISDSDPALLQYFSEQEICVGVRLAVAEGGPFSDALLVTPARRGAKTVPLGRSATDVLYVSLAAS</sequence>
<evidence type="ECO:0000259" key="12">
    <source>
        <dbReference type="PROSITE" id="PS50944"/>
    </source>
</evidence>
<organism evidence="13 14">
    <name type="scientific">Brevibacterium paucivorans</name>
    <dbReference type="NCBI Taxonomy" id="170994"/>
    <lineage>
        <taxon>Bacteria</taxon>
        <taxon>Bacillati</taxon>
        <taxon>Actinomycetota</taxon>
        <taxon>Actinomycetes</taxon>
        <taxon>Micrococcales</taxon>
        <taxon>Brevibacteriaceae</taxon>
        <taxon>Brevibacterium</taxon>
    </lineage>
</organism>
<dbReference type="SMART" id="SM00529">
    <property type="entry name" value="HTH_DTXR"/>
    <property type="match status" value="1"/>
</dbReference>
<evidence type="ECO:0000256" key="8">
    <source>
        <dbReference type="ARBA" id="ARBA00023159"/>
    </source>
</evidence>
<dbReference type="GO" id="GO:0046983">
    <property type="term" value="F:protein dimerization activity"/>
    <property type="evidence" value="ECO:0007669"/>
    <property type="project" value="InterPro"/>
</dbReference>
<dbReference type="OrthoDB" id="9791355at2"/>
<dbReference type="InterPro" id="IPR036388">
    <property type="entry name" value="WH-like_DNA-bd_sf"/>
</dbReference>
<dbReference type="PROSITE" id="PS50944">
    <property type="entry name" value="HTH_DTXR"/>
    <property type="match status" value="1"/>
</dbReference>
<dbReference type="SMART" id="SM00899">
    <property type="entry name" value="FeoA"/>
    <property type="match status" value="1"/>
</dbReference>
<comment type="subunit">
    <text evidence="3">Homodimer.</text>
</comment>
<dbReference type="InterPro" id="IPR022689">
    <property type="entry name" value="Iron_dep_repressor"/>
</dbReference>
<evidence type="ECO:0000313" key="13">
    <source>
        <dbReference type="EMBL" id="PMD04763.1"/>
    </source>
</evidence>
<keyword evidence="6" id="KW-0805">Transcription regulation</keyword>
<dbReference type="GO" id="GO:0003677">
    <property type="term" value="F:DNA binding"/>
    <property type="evidence" value="ECO:0007669"/>
    <property type="project" value="UniProtKB-KW"/>
</dbReference>
<keyword evidence="5" id="KW-0678">Repressor</keyword>
<dbReference type="SUPFAM" id="SSF47979">
    <property type="entry name" value="Iron-dependent repressor protein, dimerization domain"/>
    <property type="match status" value="1"/>
</dbReference>
<keyword evidence="7" id="KW-0238">DNA-binding</keyword>
<feature type="domain" description="HTH dtxR-type" evidence="12">
    <location>
        <begin position="6"/>
        <end position="68"/>
    </location>
</feature>
<dbReference type="Gene3D" id="2.30.30.90">
    <property type="match status" value="1"/>
</dbReference>
<dbReference type="InterPro" id="IPR050536">
    <property type="entry name" value="DtxR_MntR_Metal-Reg"/>
</dbReference>
<dbReference type="AlphaFoldDB" id="A0A2N6VL67"/>
<dbReference type="EMBL" id="PNHK01000004">
    <property type="protein sequence ID" value="PMD04763.1"/>
    <property type="molecule type" value="Genomic_DNA"/>
</dbReference>
<dbReference type="GO" id="GO:0003700">
    <property type="term" value="F:DNA-binding transcription factor activity"/>
    <property type="evidence" value="ECO:0007669"/>
    <property type="project" value="InterPro"/>
</dbReference>
<dbReference type="FunFam" id="1.10.60.10:FF:000004">
    <property type="entry name" value="DtxR family transcriptional regulator"/>
    <property type="match status" value="1"/>
</dbReference>
<dbReference type="Proteomes" id="UP000235598">
    <property type="component" value="Unassembled WGS sequence"/>
</dbReference>
<keyword evidence="8" id="KW-0010">Activator</keyword>
<dbReference type="Pfam" id="PF04023">
    <property type="entry name" value="FeoA"/>
    <property type="match status" value="1"/>
</dbReference>
<dbReference type="RefSeq" id="WP_102239405.1">
    <property type="nucleotide sequence ID" value="NZ_PNHK01000004.1"/>
</dbReference>
<evidence type="ECO:0000256" key="2">
    <source>
        <dbReference type="ARBA" id="ARBA00007871"/>
    </source>
</evidence>
<accession>A0A2N6VL67</accession>
<comment type="caution">
    <text evidence="13">The sequence shown here is derived from an EMBL/GenBank/DDBJ whole genome shotgun (WGS) entry which is preliminary data.</text>
</comment>
<dbReference type="Gene3D" id="1.10.10.10">
    <property type="entry name" value="Winged helix-like DNA-binding domain superfamily/Winged helix DNA-binding domain"/>
    <property type="match status" value="1"/>
</dbReference>
<comment type="similarity">
    <text evidence="2">Belongs to the DtxR/MntR family.</text>
</comment>
<dbReference type="InterPro" id="IPR036421">
    <property type="entry name" value="Fe_dep_repressor_sf"/>
</dbReference>
<keyword evidence="10" id="KW-0464">Manganese</keyword>
<dbReference type="InterPro" id="IPR001367">
    <property type="entry name" value="Fe_dep_repressor"/>
</dbReference>
<dbReference type="Gene3D" id="1.10.60.10">
    <property type="entry name" value="Iron dependent repressor, metal binding and dimerisation domain"/>
    <property type="match status" value="1"/>
</dbReference>
<evidence type="ECO:0000256" key="6">
    <source>
        <dbReference type="ARBA" id="ARBA00023015"/>
    </source>
</evidence>
<dbReference type="GO" id="GO:0046914">
    <property type="term" value="F:transition metal ion binding"/>
    <property type="evidence" value="ECO:0007669"/>
    <property type="project" value="InterPro"/>
</dbReference>
<protein>
    <recommendedName>
        <fullName evidence="11">Manganese transport regulator</fullName>
    </recommendedName>
</protein>
<name>A0A2N6VL67_9MICO</name>
<dbReference type="GO" id="GO:0045892">
    <property type="term" value="P:negative regulation of DNA-templated transcription"/>
    <property type="evidence" value="ECO:0007669"/>
    <property type="project" value="TreeGrafter"/>
</dbReference>